<dbReference type="RefSeq" id="XP_004026849.1">
    <property type="nucleotide sequence ID" value="XM_004026800.1"/>
</dbReference>
<dbReference type="Proteomes" id="UP000008983">
    <property type="component" value="Unassembled WGS sequence"/>
</dbReference>
<evidence type="ECO:0000256" key="2">
    <source>
        <dbReference type="ARBA" id="ARBA00009540"/>
    </source>
</evidence>
<keyword evidence="3" id="KW-0496">Mitochondrion</keyword>
<dbReference type="InterPro" id="IPR006571">
    <property type="entry name" value="TLDc_dom"/>
</dbReference>
<feature type="non-terminal residue" evidence="6">
    <location>
        <position position="1"/>
    </location>
</feature>
<evidence type="ECO:0000256" key="4">
    <source>
        <dbReference type="ARBA" id="ARBA00040604"/>
    </source>
</evidence>
<dbReference type="AlphaFoldDB" id="G0R421"/>
<dbReference type="InParanoid" id="G0R421"/>
<dbReference type="PANTHER" id="PTHR23354">
    <property type="entry name" value="NUCLEOLAR PROTEIN 7/ESTROGEN RECEPTOR COACTIVATOR-RELATED"/>
    <property type="match status" value="1"/>
</dbReference>
<evidence type="ECO:0000259" key="5">
    <source>
        <dbReference type="PROSITE" id="PS51886"/>
    </source>
</evidence>
<dbReference type="PANTHER" id="PTHR23354:SF62">
    <property type="entry name" value="MUSTARD, ISOFORM V"/>
    <property type="match status" value="1"/>
</dbReference>
<dbReference type="InterPro" id="IPR018392">
    <property type="entry name" value="LysM"/>
</dbReference>
<dbReference type="InterPro" id="IPR036779">
    <property type="entry name" value="LysM_dom_sf"/>
</dbReference>
<keyword evidence="6" id="KW-0808">Transferase</keyword>
<dbReference type="Pfam" id="PF07534">
    <property type="entry name" value="TLD"/>
    <property type="match status" value="1"/>
</dbReference>
<organism evidence="6 7">
    <name type="scientific">Ichthyophthirius multifiliis</name>
    <name type="common">White spot disease agent</name>
    <name type="synonym">Ich</name>
    <dbReference type="NCBI Taxonomy" id="5932"/>
    <lineage>
        <taxon>Eukaryota</taxon>
        <taxon>Sar</taxon>
        <taxon>Alveolata</taxon>
        <taxon>Ciliophora</taxon>
        <taxon>Intramacronucleata</taxon>
        <taxon>Oligohymenophorea</taxon>
        <taxon>Hymenostomatida</taxon>
        <taxon>Ophryoglenina</taxon>
        <taxon>Ichthyophthirius</taxon>
    </lineage>
</organism>
<gene>
    <name evidence="6" type="ORF">IMG5_189060</name>
</gene>
<dbReference type="GO" id="GO:0016779">
    <property type="term" value="F:nucleotidyltransferase activity"/>
    <property type="evidence" value="ECO:0007669"/>
    <property type="project" value="UniProtKB-KW"/>
</dbReference>
<evidence type="ECO:0000313" key="6">
    <source>
        <dbReference type="EMBL" id="EGR27782.1"/>
    </source>
</evidence>
<evidence type="ECO:0000313" key="7">
    <source>
        <dbReference type="Proteomes" id="UP000008983"/>
    </source>
</evidence>
<dbReference type="EMBL" id="GL984321">
    <property type="protein sequence ID" value="EGR27782.1"/>
    <property type="molecule type" value="Genomic_DNA"/>
</dbReference>
<keyword evidence="6" id="KW-0378">Hydrolase</keyword>
<sequence length="522" mass="61665">QSIQNTLIKKQEELKDNYQNNLSQGYEVISFQIQESYNLPRIKVYTGKLEEEEFEIKEEQRIQLIDDEKEEKHQNQQKYFYYLTTNSDTLMGLSIKFNISEAQIKMINEISDTIFPGMKLKFPIELSQQEKQKENIHQINNIQKKSQQFSMSNIQENQIQETHRYSFYYCTSHGNIMGCLSINENVIMFDPSLSNAINMKKLQKKRVIKFQACIDIKDINEAISLILPSRNESNIENAKDYILQICLSHIGNKDIYKKYKNRLKELKNQKKSISTIFFRLFETDQNNKEISNDDKKELLEYVVKQINQNVQAYEQVQNGQIKDLEVQNKGESEQIDDDEEENEWKKFEFTPKLAEKSQILTDNEQFLQIIFYVPSMFKFTNWRMIYQNLRHGTSFQTLYRNVEEESPFILIIQNFYDEIFGAYVSDALHCETSFYGTGECFLFKLDKDIKVFNSTGKNESYIYSDLEGFAIGCGEQYGLYVNKDLYKGQSHKCDTFDNDILCTVGNYNDFKIKKIEIWGLDM</sequence>
<dbReference type="Pfam" id="PF01476">
    <property type="entry name" value="LysM"/>
    <property type="match status" value="1"/>
</dbReference>
<dbReference type="SMART" id="SM00584">
    <property type="entry name" value="TLDc"/>
    <property type="match status" value="1"/>
</dbReference>
<dbReference type="OrthoDB" id="26679at2759"/>
<dbReference type="PROSITE" id="PS51886">
    <property type="entry name" value="TLDC"/>
    <property type="match status" value="1"/>
</dbReference>
<comment type="subcellular location">
    <subcellularLocation>
        <location evidence="1">Mitochondrion</location>
    </subcellularLocation>
</comment>
<dbReference type="Gene3D" id="3.10.350.10">
    <property type="entry name" value="LysM domain"/>
    <property type="match status" value="1"/>
</dbReference>
<evidence type="ECO:0000256" key="1">
    <source>
        <dbReference type="ARBA" id="ARBA00004173"/>
    </source>
</evidence>
<dbReference type="GO" id="GO:0016798">
    <property type="term" value="F:hydrolase activity, acting on glycosyl bonds"/>
    <property type="evidence" value="ECO:0007669"/>
    <property type="project" value="UniProtKB-KW"/>
</dbReference>
<keyword evidence="7" id="KW-1185">Reference proteome</keyword>
<name>G0R421_ICHMU</name>
<comment type="similarity">
    <text evidence="2">Belongs to the OXR1 family.</text>
</comment>
<accession>G0R421</accession>
<keyword evidence="6" id="KW-0548">Nucleotidyltransferase</keyword>
<dbReference type="eggNOG" id="KOG2372">
    <property type="taxonomic scope" value="Eukaryota"/>
</dbReference>
<keyword evidence="6" id="KW-0326">Glycosidase</keyword>
<protein>
    <recommendedName>
        <fullName evidence="4">Oxidation resistance protein 1</fullName>
    </recommendedName>
</protein>
<dbReference type="GeneID" id="14903854"/>
<reference evidence="6 7" key="1">
    <citation type="submission" date="2011-07" db="EMBL/GenBank/DDBJ databases">
        <authorList>
            <person name="Coyne R."/>
            <person name="Brami D."/>
            <person name="Johnson J."/>
            <person name="Hostetler J."/>
            <person name="Hannick L."/>
            <person name="Clark T."/>
            <person name="Cassidy-Hanley D."/>
            <person name="Inman J."/>
        </authorList>
    </citation>
    <scope>NUCLEOTIDE SEQUENCE [LARGE SCALE GENOMIC DNA]</scope>
    <source>
        <strain evidence="6 7">G5</strain>
    </source>
</reference>
<proteinExistence type="inferred from homology"/>
<dbReference type="SUPFAM" id="SSF54106">
    <property type="entry name" value="LysM domain"/>
    <property type="match status" value="1"/>
</dbReference>
<feature type="domain" description="TLDc" evidence="5">
    <location>
        <begin position="359"/>
        <end position="521"/>
    </location>
</feature>
<dbReference type="OMA" id="HECKFGA"/>
<dbReference type="GO" id="GO:0005739">
    <property type="term" value="C:mitochondrion"/>
    <property type="evidence" value="ECO:0007669"/>
    <property type="project" value="UniProtKB-SubCell"/>
</dbReference>
<evidence type="ECO:0000256" key="3">
    <source>
        <dbReference type="ARBA" id="ARBA00023128"/>
    </source>
</evidence>